<keyword evidence="3" id="KW-1185">Reference proteome</keyword>
<evidence type="ECO:0000313" key="3">
    <source>
        <dbReference type="Proteomes" id="UP000321574"/>
    </source>
</evidence>
<feature type="domain" description="Glycosyl transferase family 1" evidence="1">
    <location>
        <begin position="206"/>
        <end position="366"/>
    </location>
</feature>
<name>A0A5C8P0F4_9BACI</name>
<dbReference type="GO" id="GO:0016757">
    <property type="term" value="F:glycosyltransferase activity"/>
    <property type="evidence" value="ECO:0007669"/>
    <property type="project" value="InterPro"/>
</dbReference>
<dbReference type="OrthoDB" id="9816424at2"/>
<dbReference type="CDD" id="cd03801">
    <property type="entry name" value="GT4_PimA-like"/>
    <property type="match status" value="1"/>
</dbReference>
<dbReference type="EMBL" id="VDUW01000002">
    <property type="protein sequence ID" value="TXL66773.1"/>
    <property type="molecule type" value="Genomic_DNA"/>
</dbReference>
<keyword evidence="2" id="KW-0808">Transferase</keyword>
<sequence length="385" mass="44910">MKITHVCLCGPVTDGWTYQDNLLPKYHKRLGYETSVITSQYIYGKNNDVKIDQRSMYYNEYGIKTIRLKSKYNTTIYSKFKFYKDVYETIVSESPDILFVHGVQFLNIKDIVKYLKKNPHVVTFVDNHADFSNSATNIISKSLLHGLIWRKCAQLIEPYTTKFYGVLPARVDFLKKIYKLPEDKVELLVMGADDEKVQEARQVNVKKEIREKYNIRLDDFLIITGGKIDNAKRQTLFLMQAIKKINNPKVKLIIFGSVIEELQEKFNTLVDDDKIKYIGWVSSEDSYKYFASADLVIFPGRHSVFWEQVVGLGIPMIVKYWEGTDHVNIGGNCEFLYQDSIEEIEHKVNLLLNNPMRYNEMKNKAETFGKNQFSYENIAKRSIEI</sequence>
<dbReference type="Pfam" id="PF00534">
    <property type="entry name" value="Glycos_transf_1"/>
    <property type="match status" value="1"/>
</dbReference>
<dbReference type="PANTHER" id="PTHR45947">
    <property type="entry name" value="SULFOQUINOVOSYL TRANSFERASE SQD2"/>
    <property type="match status" value="1"/>
</dbReference>
<dbReference type="InterPro" id="IPR001296">
    <property type="entry name" value="Glyco_trans_1"/>
</dbReference>
<protein>
    <submittedName>
        <fullName evidence="2">Glycosyltransferase family 4 protein</fullName>
    </submittedName>
</protein>
<evidence type="ECO:0000313" key="2">
    <source>
        <dbReference type="EMBL" id="TXL66773.1"/>
    </source>
</evidence>
<evidence type="ECO:0000259" key="1">
    <source>
        <dbReference type="Pfam" id="PF00534"/>
    </source>
</evidence>
<dbReference type="RefSeq" id="WP_147666173.1">
    <property type="nucleotide sequence ID" value="NZ_VDUW01000002.1"/>
</dbReference>
<dbReference type="Proteomes" id="UP000321574">
    <property type="component" value="Unassembled WGS sequence"/>
</dbReference>
<organism evidence="2 3">
    <name type="scientific">Cerasibacillus terrae</name>
    <dbReference type="NCBI Taxonomy" id="2498845"/>
    <lineage>
        <taxon>Bacteria</taxon>
        <taxon>Bacillati</taxon>
        <taxon>Bacillota</taxon>
        <taxon>Bacilli</taxon>
        <taxon>Bacillales</taxon>
        <taxon>Bacillaceae</taxon>
        <taxon>Cerasibacillus</taxon>
    </lineage>
</organism>
<dbReference type="PANTHER" id="PTHR45947:SF3">
    <property type="entry name" value="SULFOQUINOVOSYL TRANSFERASE SQD2"/>
    <property type="match status" value="1"/>
</dbReference>
<reference evidence="2 3" key="1">
    <citation type="submission" date="2019-06" db="EMBL/GenBank/DDBJ databases">
        <title>Cerasibacillus sp. nov., isolated from maize field.</title>
        <authorList>
            <person name="Lin S.-Y."/>
            <person name="Tsai C.-F."/>
            <person name="Young C.-C."/>
        </authorList>
    </citation>
    <scope>NUCLEOTIDE SEQUENCE [LARGE SCALE GENOMIC DNA]</scope>
    <source>
        <strain evidence="2 3">CC-CFT480</strain>
    </source>
</reference>
<dbReference type="SUPFAM" id="SSF53756">
    <property type="entry name" value="UDP-Glycosyltransferase/glycogen phosphorylase"/>
    <property type="match status" value="1"/>
</dbReference>
<gene>
    <name evidence="2" type="ORF">FHP05_05170</name>
</gene>
<comment type="caution">
    <text evidence="2">The sequence shown here is derived from an EMBL/GenBank/DDBJ whole genome shotgun (WGS) entry which is preliminary data.</text>
</comment>
<dbReference type="AlphaFoldDB" id="A0A5C8P0F4"/>
<accession>A0A5C8P0F4</accession>
<proteinExistence type="predicted"/>
<dbReference type="InterPro" id="IPR050194">
    <property type="entry name" value="Glycosyltransferase_grp1"/>
</dbReference>
<dbReference type="Gene3D" id="3.40.50.2000">
    <property type="entry name" value="Glycogen Phosphorylase B"/>
    <property type="match status" value="2"/>
</dbReference>